<evidence type="ECO:0008006" key="4">
    <source>
        <dbReference type="Google" id="ProtNLM"/>
    </source>
</evidence>
<keyword evidence="3" id="KW-1185">Reference proteome</keyword>
<feature type="compositionally biased region" description="Basic and acidic residues" evidence="1">
    <location>
        <begin position="70"/>
        <end position="81"/>
    </location>
</feature>
<dbReference type="InterPro" id="IPR036397">
    <property type="entry name" value="RNaseH_sf"/>
</dbReference>
<dbReference type="Gene3D" id="3.30.420.10">
    <property type="entry name" value="Ribonuclease H-like superfamily/Ribonuclease H"/>
    <property type="match status" value="1"/>
</dbReference>
<dbReference type="Proteomes" id="UP001473302">
    <property type="component" value="Unassembled WGS sequence"/>
</dbReference>
<name>A0ABP9YYI1_9FUNG</name>
<accession>A0ABP9YYI1</accession>
<organism evidence="2 3">
    <name type="scientific">Mucor flavus</name>
    <dbReference type="NCBI Taxonomy" id="439312"/>
    <lineage>
        <taxon>Eukaryota</taxon>
        <taxon>Fungi</taxon>
        <taxon>Fungi incertae sedis</taxon>
        <taxon>Mucoromycota</taxon>
        <taxon>Mucoromycotina</taxon>
        <taxon>Mucoromycetes</taxon>
        <taxon>Mucorales</taxon>
        <taxon>Mucorineae</taxon>
        <taxon>Mucoraceae</taxon>
        <taxon>Mucor</taxon>
    </lineage>
</organism>
<protein>
    <recommendedName>
        <fullName evidence="4">Transposase</fullName>
    </recommendedName>
</protein>
<evidence type="ECO:0000313" key="3">
    <source>
        <dbReference type="Proteomes" id="UP001473302"/>
    </source>
</evidence>
<feature type="compositionally biased region" description="Acidic residues" evidence="1">
    <location>
        <begin position="93"/>
        <end position="103"/>
    </location>
</feature>
<reference evidence="2 3" key="1">
    <citation type="submission" date="2024-04" db="EMBL/GenBank/DDBJ databases">
        <title>genome sequences of Mucor flavus KT1a and Helicostylum pulchrum KT1b strains isolated from the surface of a dry-aged beef.</title>
        <authorList>
            <person name="Toyotome T."/>
            <person name="Hosono M."/>
            <person name="Torimaru M."/>
            <person name="Fukuda K."/>
            <person name="Mikami N."/>
        </authorList>
    </citation>
    <scope>NUCLEOTIDE SEQUENCE [LARGE SCALE GENOMIC DNA]</scope>
    <source>
        <strain evidence="2 3">KT1a</strain>
    </source>
</reference>
<evidence type="ECO:0000313" key="2">
    <source>
        <dbReference type="EMBL" id="GAA5811901.1"/>
    </source>
</evidence>
<dbReference type="EMBL" id="BAABUK010000011">
    <property type="protein sequence ID" value="GAA5811901.1"/>
    <property type="molecule type" value="Genomic_DNA"/>
</dbReference>
<evidence type="ECO:0000256" key="1">
    <source>
        <dbReference type="SAM" id="MobiDB-lite"/>
    </source>
</evidence>
<comment type="caution">
    <text evidence="2">The sequence shown here is derived from an EMBL/GenBank/DDBJ whole genome shotgun (WGS) entry which is preliminary data.</text>
</comment>
<feature type="region of interest" description="Disordered" evidence="1">
    <location>
        <begin position="60"/>
        <end position="113"/>
    </location>
</feature>
<proteinExistence type="predicted"/>
<gene>
    <name evidence="2" type="ORF">MFLAVUS_005348</name>
</gene>
<sequence>MLITIKKPLFEPEIRNSPENMETRFEWFMKWKDSNIDFTKYCIFIDEGGFHINMRNNWATSKKGSPCRSCGDEKTSTEKRKANSGTKRIVAEVDVEDPEFEDPTDNKPVAKGTTTAHFIHEYAS</sequence>